<keyword evidence="1" id="KW-0812">Transmembrane</keyword>
<dbReference type="eggNOG" id="arCOG05067">
    <property type="taxonomic scope" value="Archaea"/>
</dbReference>
<keyword evidence="1" id="KW-1133">Transmembrane helix</keyword>
<reference evidence="2 3" key="1">
    <citation type="submission" date="2007-03" db="EMBL/GenBank/DDBJ databases">
        <title>Complete sequence of chromosome of Methanococcus maripaludis C5.</title>
        <authorList>
            <consortium name="US DOE Joint Genome Institute"/>
            <person name="Copeland A."/>
            <person name="Lucas S."/>
            <person name="Lapidus A."/>
            <person name="Barry K."/>
            <person name="Glavina del Rio T."/>
            <person name="Dalin E."/>
            <person name="Tice H."/>
            <person name="Pitluck S."/>
            <person name="Chertkov O."/>
            <person name="Brettin T."/>
            <person name="Bruce D."/>
            <person name="Han C."/>
            <person name="Detter J.C."/>
            <person name="Schmutz J."/>
            <person name="Larimer F."/>
            <person name="Land M."/>
            <person name="Hauser L."/>
            <person name="Kyrpides N."/>
            <person name="Mikhailova N."/>
            <person name="Sieprawska-Lupa M."/>
            <person name="Whitman W.B."/>
            <person name="Richardson P."/>
        </authorList>
    </citation>
    <scope>NUCLEOTIDE SEQUENCE [LARGE SCALE GENOMIC DNA]</scope>
    <source>
        <strain evidence="3">C5 / ATCC BAA-1333</strain>
    </source>
</reference>
<dbReference type="RefSeq" id="WP_011869183.1">
    <property type="nucleotide sequence ID" value="NC_009135.1"/>
</dbReference>
<dbReference type="Proteomes" id="UP000000253">
    <property type="component" value="Chromosome"/>
</dbReference>
<accession>A4FZU9</accession>
<organism evidence="2 3">
    <name type="scientific">Methanococcus maripaludis (strain C5 / ATCC BAA-1333)</name>
    <dbReference type="NCBI Taxonomy" id="402880"/>
    <lineage>
        <taxon>Archaea</taxon>
        <taxon>Methanobacteriati</taxon>
        <taxon>Methanobacteriota</taxon>
        <taxon>Methanomada group</taxon>
        <taxon>Methanococci</taxon>
        <taxon>Methanococcales</taxon>
        <taxon>Methanococcaceae</taxon>
        <taxon>Methanococcus</taxon>
    </lineage>
</organism>
<protein>
    <submittedName>
        <fullName evidence="2">Uncharacterized protein</fullName>
    </submittedName>
</protein>
<feature type="transmembrane region" description="Helical" evidence="1">
    <location>
        <begin position="122"/>
        <end position="140"/>
    </location>
</feature>
<name>A4FZU9_METM5</name>
<sequence length="142" mass="16513">MEYSKVNADHQSLTETFNIDKLENYTYKLSYVHYGNIQEGMSVKIFINGIYVYEYSKDLSNIGSGAYKKSEDGIDITDYLVNGSNEFKIESRIWETNTSSPYYVVRNIEITEPCPAIIKLPIYFNVNFLTFILCTMFFAIRK</sequence>
<dbReference type="AlphaFoldDB" id="A4FZU9"/>
<dbReference type="KEGG" id="mmq:MmarC5_1435"/>
<evidence type="ECO:0000313" key="2">
    <source>
        <dbReference type="EMBL" id="ABO35733.1"/>
    </source>
</evidence>
<gene>
    <name evidence="2" type="ordered locus">MmarC5_1435</name>
</gene>
<dbReference type="STRING" id="402880.MmarC5_1435"/>
<keyword evidence="1" id="KW-0472">Membrane</keyword>
<proteinExistence type="predicted"/>
<dbReference type="HOGENOM" id="CLU_135436_0_0_2"/>
<dbReference type="GeneID" id="4928121"/>
<dbReference type="EMBL" id="CP000609">
    <property type="protein sequence ID" value="ABO35733.1"/>
    <property type="molecule type" value="Genomic_DNA"/>
</dbReference>
<evidence type="ECO:0000256" key="1">
    <source>
        <dbReference type="SAM" id="Phobius"/>
    </source>
</evidence>
<evidence type="ECO:0000313" key="3">
    <source>
        <dbReference type="Proteomes" id="UP000000253"/>
    </source>
</evidence>